<dbReference type="InterPro" id="IPR043502">
    <property type="entry name" value="DNA/RNA_pol_sf"/>
</dbReference>
<evidence type="ECO:0000259" key="1">
    <source>
        <dbReference type="PROSITE" id="PS50878"/>
    </source>
</evidence>
<dbReference type="Pfam" id="PF00078">
    <property type="entry name" value="RVT_1"/>
    <property type="match status" value="1"/>
</dbReference>
<organism evidence="2 3">
    <name type="scientific">Vitis vinifera</name>
    <name type="common">Grape</name>
    <dbReference type="NCBI Taxonomy" id="29760"/>
    <lineage>
        <taxon>Eukaryota</taxon>
        <taxon>Viridiplantae</taxon>
        <taxon>Streptophyta</taxon>
        <taxon>Embryophyta</taxon>
        <taxon>Tracheophyta</taxon>
        <taxon>Spermatophyta</taxon>
        <taxon>Magnoliopsida</taxon>
        <taxon>eudicotyledons</taxon>
        <taxon>Gunneridae</taxon>
        <taxon>Pentapetalae</taxon>
        <taxon>rosids</taxon>
        <taxon>Vitales</taxon>
        <taxon>Vitaceae</taxon>
        <taxon>Viteae</taxon>
        <taxon>Vitis</taxon>
    </lineage>
</organism>
<keyword evidence="2" id="KW-0695">RNA-directed DNA polymerase</keyword>
<sequence>MAERKEKGLICKLDIEKAYDSINWKFLLKTLHKMGFGPRWVGWMWSCISTAKFSVLVNGVPAGFFPSSKGLRQGDPLSPYLFVLGMEVLDALLRRAVVGGYLSGCSIKGDRRHNLKISHLFFADDTIVFCEANKEHLTHLSWILLWFEAASGLRINLDKSEIIPVGVVEEIEEMTVELGCRVGSLPSHYLGLPLGAPHKASLVWDGVEEKVRRRLARWKLARRLDKVQRDFLWGGGSEEKKTHLIKWEAICEDKSKGGLGLRKLVLLKKLCLANGYGDLLLIEMIYGSRYKAVQSFPDLYAMAAHRDATVEEMWDQNFGQGGWNLRFLRDFNDWELEMIGNLLHVLRNYKPSMEEDSVRWKGGRNGKFRVKEAYRVMTRPNDIGFPSRCIWVDSVPTKRLTALDGKRRFALAAAASHKEEVGRLRSVSST</sequence>
<dbReference type="Proteomes" id="UP000288805">
    <property type="component" value="Unassembled WGS sequence"/>
</dbReference>
<comment type="caution">
    <text evidence="2">The sequence shown here is derived from an EMBL/GenBank/DDBJ whole genome shotgun (WGS) entry which is preliminary data.</text>
</comment>
<dbReference type="GO" id="GO:0003964">
    <property type="term" value="F:RNA-directed DNA polymerase activity"/>
    <property type="evidence" value="ECO:0007669"/>
    <property type="project" value="UniProtKB-KW"/>
</dbReference>
<evidence type="ECO:0000313" key="2">
    <source>
        <dbReference type="EMBL" id="RVX04550.1"/>
    </source>
</evidence>
<keyword evidence="2" id="KW-0548">Nucleotidyltransferase</keyword>
<protein>
    <submittedName>
        <fullName evidence="2">LINE-1 reverse transcriptase-like</fullName>
    </submittedName>
</protein>
<proteinExistence type="predicted"/>
<accession>A0A438J6G6</accession>
<gene>
    <name evidence="2" type="primary">LIN1_201</name>
    <name evidence="2" type="ORF">CK203_023409</name>
</gene>
<dbReference type="PANTHER" id="PTHR33116">
    <property type="entry name" value="REVERSE TRANSCRIPTASE ZINC-BINDING DOMAIN-CONTAINING PROTEIN-RELATED-RELATED"/>
    <property type="match status" value="1"/>
</dbReference>
<reference evidence="2 3" key="1">
    <citation type="journal article" date="2018" name="PLoS Genet.">
        <title>Population sequencing reveals clonal diversity and ancestral inbreeding in the grapevine cultivar Chardonnay.</title>
        <authorList>
            <person name="Roach M.J."/>
            <person name="Johnson D.L."/>
            <person name="Bohlmann J."/>
            <person name="van Vuuren H.J."/>
            <person name="Jones S.J."/>
            <person name="Pretorius I.S."/>
            <person name="Schmidt S.A."/>
            <person name="Borneman A.R."/>
        </authorList>
    </citation>
    <scope>NUCLEOTIDE SEQUENCE [LARGE SCALE GENOMIC DNA]</scope>
    <source>
        <strain evidence="3">cv. Chardonnay</strain>
        <tissue evidence="2">Leaf</tissue>
    </source>
</reference>
<dbReference type="InterPro" id="IPR000477">
    <property type="entry name" value="RT_dom"/>
</dbReference>
<keyword evidence="2" id="KW-0808">Transferase</keyword>
<evidence type="ECO:0000313" key="3">
    <source>
        <dbReference type="Proteomes" id="UP000288805"/>
    </source>
</evidence>
<dbReference type="PANTHER" id="PTHR33116:SF78">
    <property type="entry name" value="OS12G0587133 PROTEIN"/>
    <property type="match status" value="1"/>
</dbReference>
<feature type="domain" description="Reverse transcriptase" evidence="1">
    <location>
        <begin position="1"/>
        <end position="194"/>
    </location>
</feature>
<dbReference type="EMBL" id="QGNW01000060">
    <property type="protein sequence ID" value="RVX04550.1"/>
    <property type="molecule type" value="Genomic_DNA"/>
</dbReference>
<name>A0A438J6G6_VITVI</name>
<dbReference type="CDD" id="cd01650">
    <property type="entry name" value="RT_nLTR_like"/>
    <property type="match status" value="1"/>
</dbReference>
<dbReference type="SUPFAM" id="SSF56672">
    <property type="entry name" value="DNA/RNA polymerases"/>
    <property type="match status" value="1"/>
</dbReference>
<dbReference type="PROSITE" id="PS50878">
    <property type="entry name" value="RT_POL"/>
    <property type="match status" value="1"/>
</dbReference>
<dbReference type="AlphaFoldDB" id="A0A438J6G6"/>